<protein>
    <recommendedName>
        <fullName evidence="4">Retrotransposon gag domain-containing protein</fullName>
    </recommendedName>
</protein>
<comment type="caution">
    <text evidence="2">The sequence shown here is derived from an EMBL/GenBank/DDBJ whole genome shotgun (WGS) entry which is preliminary data.</text>
</comment>
<dbReference type="Proteomes" id="UP000287651">
    <property type="component" value="Unassembled WGS sequence"/>
</dbReference>
<feature type="region of interest" description="Disordered" evidence="1">
    <location>
        <begin position="1"/>
        <end position="48"/>
    </location>
</feature>
<feature type="compositionally biased region" description="Basic and acidic residues" evidence="1">
    <location>
        <begin position="8"/>
        <end position="20"/>
    </location>
</feature>
<dbReference type="EMBL" id="AMZH03014648">
    <property type="protein sequence ID" value="RRT47277.1"/>
    <property type="molecule type" value="Genomic_DNA"/>
</dbReference>
<feature type="compositionally biased region" description="Basic and acidic residues" evidence="1">
    <location>
        <begin position="90"/>
        <end position="100"/>
    </location>
</feature>
<accession>A0A426Y690</accession>
<name>A0A426Y690_ENSVE</name>
<evidence type="ECO:0000313" key="2">
    <source>
        <dbReference type="EMBL" id="RRT47277.1"/>
    </source>
</evidence>
<reference evidence="2 3" key="1">
    <citation type="journal article" date="2014" name="Agronomy (Basel)">
        <title>A Draft Genome Sequence for Ensete ventricosum, the Drought-Tolerant Tree Against Hunger.</title>
        <authorList>
            <person name="Harrison J."/>
            <person name="Moore K.A."/>
            <person name="Paszkiewicz K."/>
            <person name="Jones T."/>
            <person name="Grant M."/>
            <person name="Ambacheew D."/>
            <person name="Muzemil S."/>
            <person name="Studholme D.J."/>
        </authorList>
    </citation>
    <scope>NUCLEOTIDE SEQUENCE [LARGE SCALE GENOMIC DNA]</scope>
</reference>
<feature type="region of interest" description="Disordered" evidence="1">
    <location>
        <begin position="90"/>
        <end position="114"/>
    </location>
</feature>
<dbReference type="AlphaFoldDB" id="A0A426Y690"/>
<gene>
    <name evidence="2" type="ORF">B296_00039121</name>
</gene>
<evidence type="ECO:0000313" key="3">
    <source>
        <dbReference type="Proteomes" id="UP000287651"/>
    </source>
</evidence>
<sequence>MAAISFARRHEERLNMDNHRAKNMNKPAASKLPTPSIPSQNPDTRKLTQEELKERSLKNLCWHCDEHWSRDHRCKQRKFLMIKSIKEELEAKDTDPSFEDKDTEENAEPVTSTVHALTDYVEPQPMEVEGFLKHQPETILIDTGSTNNFMDKKVAAPTVLRNMTSLK</sequence>
<organism evidence="2 3">
    <name type="scientific">Ensete ventricosum</name>
    <name type="common">Abyssinian banana</name>
    <name type="synonym">Musa ensete</name>
    <dbReference type="NCBI Taxonomy" id="4639"/>
    <lineage>
        <taxon>Eukaryota</taxon>
        <taxon>Viridiplantae</taxon>
        <taxon>Streptophyta</taxon>
        <taxon>Embryophyta</taxon>
        <taxon>Tracheophyta</taxon>
        <taxon>Spermatophyta</taxon>
        <taxon>Magnoliopsida</taxon>
        <taxon>Liliopsida</taxon>
        <taxon>Zingiberales</taxon>
        <taxon>Musaceae</taxon>
        <taxon>Ensete</taxon>
    </lineage>
</organism>
<evidence type="ECO:0000256" key="1">
    <source>
        <dbReference type="SAM" id="MobiDB-lite"/>
    </source>
</evidence>
<evidence type="ECO:0008006" key="4">
    <source>
        <dbReference type="Google" id="ProtNLM"/>
    </source>
</evidence>
<proteinExistence type="predicted"/>